<evidence type="ECO:0000313" key="3">
    <source>
        <dbReference type="Proteomes" id="UP000076512"/>
    </source>
</evidence>
<dbReference type="PANTHER" id="PTHR36934:SF1">
    <property type="entry name" value="THIOESTERASE DOMAIN-CONTAINING PROTEIN"/>
    <property type="match status" value="1"/>
</dbReference>
<name>A0A164MG03_9NOCA</name>
<dbReference type="InterPro" id="IPR054485">
    <property type="entry name" value="FlK-like_dom"/>
</dbReference>
<reference evidence="2 3" key="1">
    <citation type="submission" date="2016-04" db="EMBL/GenBank/DDBJ databases">
        <authorList>
            <person name="Evans L.H."/>
            <person name="Alamgir A."/>
            <person name="Owens N."/>
            <person name="Weber N.D."/>
            <person name="Virtaneva K."/>
            <person name="Barbian K."/>
            <person name="Babar A."/>
            <person name="Rosenke K."/>
        </authorList>
    </citation>
    <scope>NUCLEOTIDE SEQUENCE [LARGE SCALE GENOMIC DNA]</scope>
    <source>
        <strain evidence="2 3">IFM 0406</strain>
    </source>
</reference>
<comment type="caution">
    <text evidence="2">The sequence shown here is derived from an EMBL/GenBank/DDBJ whole genome shotgun (WGS) entry which is preliminary data.</text>
</comment>
<dbReference type="Proteomes" id="UP000076512">
    <property type="component" value="Unassembled WGS sequence"/>
</dbReference>
<dbReference type="EMBL" id="LWGR01000007">
    <property type="protein sequence ID" value="KZM73324.1"/>
    <property type="molecule type" value="Genomic_DNA"/>
</dbReference>
<dbReference type="InterPro" id="IPR029069">
    <property type="entry name" value="HotDog_dom_sf"/>
</dbReference>
<gene>
    <name evidence="2" type="ORF">AWN90_32210</name>
</gene>
<proteinExistence type="predicted"/>
<protein>
    <recommendedName>
        <fullName evidence="1">Fluoroacetyl-CoA-specific thioesterase-like domain-containing protein</fullName>
    </recommendedName>
</protein>
<dbReference type="AlphaFoldDB" id="A0A164MG03"/>
<dbReference type="PANTHER" id="PTHR36934">
    <property type="entry name" value="BLR0278 PROTEIN"/>
    <property type="match status" value="1"/>
</dbReference>
<keyword evidence="3" id="KW-1185">Reference proteome</keyword>
<sequence>MDDSGFEVNDPDGVDVSHVAPSLPGMTVIVEVEVTAVSGPRIRWSVLSSDDRDTISQGTHHRAVIDTERLIDRVTDKAAQVSTLRDRPPGNLKQQHRALPRTPAHRQLRTFCATTTLGRRTTL</sequence>
<dbReference type="STRING" id="455432.AWN90_32210"/>
<evidence type="ECO:0000259" key="1">
    <source>
        <dbReference type="Pfam" id="PF22636"/>
    </source>
</evidence>
<evidence type="ECO:0000313" key="2">
    <source>
        <dbReference type="EMBL" id="KZM73324.1"/>
    </source>
</evidence>
<organism evidence="2 3">
    <name type="scientific">Nocardia terpenica</name>
    <dbReference type="NCBI Taxonomy" id="455432"/>
    <lineage>
        <taxon>Bacteria</taxon>
        <taxon>Bacillati</taxon>
        <taxon>Actinomycetota</taxon>
        <taxon>Actinomycetes</taxon>
        <taxon>Mycobacteriales</taxon>
        <taxon>Nocardiaceae</taxon>
        <taxon>Nocardia</taxon>
    </lineage>
</organism>
<dbReference type="InterPro" id="IPR025540">
    <property type="entry name" value="FlK"/>
</dbReference>
<dbReference type="Pfam" id="PF22636">
    <property type="entry name" value="FlK"/>
    <property type="match status" value="1"/>
</dbReference>
<accession>A0A164MG03</accession>
<feature type="domain" description="Fluoroacetyl-CoA-specific thioesterase-like" evidence="1">
    <location>
        <begin position="14"/>
        <end position="68"/>
    </location>
</feature>
<dbReference type="Gene3D" id="3.10.129.10">
    <property type="entry name" value="Hotdog Thioesterase"/>
    <property type="match status" value="1"/>
</dbReference>
<dbReference type="SUPFAM" id="SSF54637">
    <property type="entry name" value="Thioesterase/thiol ester dehydrase-isomerase"/>
    <property type="match status" value="1"/>
</dbReference>